<dbReference type="InterPro" id="IPR001647">
    <property type="entry name" value="HTH_TetR"/>
</dbReference>
<dbReference type="Gene3D" id="1.10.357.10">
    <property type="entry name" value="Tetracycline Repressor, domain 2"/>
    <property type="match status" value="1"/>
</dbReference>
<gene>
    <name evidence="6" type="ORF">PIGHUM_03338</name>
</gene>
<dbReference type="InterPro" id="IPR025996">
    <property type="entry name" value="MT1864/Rv1816-like_C"/>
</dbReference>
<reference evidence="6 7" key="1">
    <citation type="submission" date="2018-10" db="EMBL/GenBank/DDBJ databases">
        <authorList>
            <person name="Criscuolo A."/>
        </authorList>
    </citation>
    <scope>NUCLEOTIDE SEQUENCE [LARGE SCALE GENOMIC DNA]</scope>
    <source>
        <strain evidence="6">DnA1</strain>
    </source>
</reference>
<feature type="domain" description="HTH tetR-type" evidence="5">
    <location>
        <begin position="22"/>
        <end position="82"/>
    </location>
</feature>
<dbReference type="GO" id="GO:0003700">
    <property type="term" value="F:DNA-binding transcription factor activity"/>
    <property type="evidence" value="ECO:0007669"/>
    <property type="project" value="TreeGrafter"/>
</dbReference>
<organism evidence="6 7">
    <name type="scientific">Pigmentiphaga humi</name>
    <dbReference type="NCBI Taxonomy" id="2478468"/>
    <lineage>
        <taxon>Bacteria</taxon>
        <taxon>Pseudomonadati</taxon>
        <taxon>Pseudomonadota</taxon>
        <taxon>Betaproteobacteria</taxon>
        <taxon>Burkholderiales</taxon>
        <taxon>Alcaligenaceae</taxon>
        <taxon>Pigmentiphaga</taxon>
    </lineage>
</organism>
<evidence type="ECO:0000256" key="3">
    <source>
        <dbReference type="ARBA" id="ARBA00023163"/>
    </source>
</evidence>
<keyword evidence="3" id="KW-0804">Transcription</keyword>
<dbReference type="SUPFAM" id="SSF46689">
    <property type="entry name" value="Homeodomain-like"/>
    <property type="match status" value="1"/>
</dbReference>
<dbReference type="InterPro" id="IPR036271">
    <property type="entry name" value="Tet_transcr_reg_TetR-rel_C_sf"/>
</dbReference>
<dbReference type="Proteomes" id="UP000277294">
    <property type="component" value="Unassembled WGS sequence"/>
</dbReference>
<evidence type="ECO:0000313" key="6">
    <source>
        <dbReference type="EMBL" id="VCU71257.1"/>
    </source>
</evidence>
<keyword evidence="1" id="KW-0805">Transcription regulation</keyword>
<keyword evidence="7" id="KW-1185">Reference proteome</keyword>
<feature type="DNA-binding region" description="H-T-H motif" evidence="4">
    <location>
        <begin position="45"/>
        <end position="64"/>
    </location>
</feature>
<name>A0A3P4B4N8_9BURK</name>
<dbReference type="RefSeq" id="WP_160142323.1">
    <property type="nucleotide sequence ID" value="NZ_UWPJ01000025.1"/>
</dbReference>
<dbReference type="GO" id="GO:0000976">
    <property type="term" value="F:transcription cis-regulatory region binding"/>
    <property type="evidence" value="ECO:0007669"/>
    <property type="project" value="TreeGrafter"/>
</dbReference>
<proteinExistence type="predicted"/>
<protein>
    <submittedName>
        <fullName evidence="6">Transcriptional regulator BetI</fullName>
    </submittedName>
</protein>
<dbReference type="EMBL" id="UWPJ01000025">
    <property type="protein sequence ID" value="VCU71257.1"/>
    <property type="molecule type" value="Genomic_DNA"/>
</dbReference>
<evidence type="ECO:0000256" key="4">
    <source>
        <dbReference type="PROSITE-ProRule" id="PRU00335"/>
    </source>
</evidence>
<dbReference type="PROSITE" id="PS50977">
    <property type="entry name" value="HTH_TETR_2"/>
    <property type="match status" value="1"/>
</dbReference>
<dbReference type="Pfam" id="PF13305">
    <property type="entry name" value="TetR_C_33"/>
    <property type="match status" value="1"/>
</dbReference>
<sequence>MRARTFTGRTAASGQGHAYHHGHLRQALLAAAQSVLDERGLEGFTLRECARRAGVSHAAPAHHFGDAAGLLTAFAALGLRQLEARMRRRAAAPASPEAQWRAGALAYIEFAMAHRAHFQLMFRGDRLLPGDVELALARQDVAGRWSAALSAVLAARRIELDAEAFAARLQLAWSSVHGFAVLLLEGQGSGPRGRRALAAYAAAGGRMLALLEPAVFAPAAPAPASAAGPARRRTA</sequence>
<dbReference type="AlphaFoldDB" id="A0A3P4B4N8"/>
<dbReference type="PANTHER" id="PTHR30055">
    <property type="entry name" value="HTH-TYPE TRANSCRIPTIONAL REGULATOR RUTR"/>
    <property type="match status" value="1"/>
</dbReference>
<dbReference type="InterPro" id="IPR009057">
    <property type="entry name" value="Homeodomain-like_sf"/>
</dbReference>
<dbReference type="InterPro" id="IPR050109">
    <property type="entry name" value="HTH-type_TetR-like_transc_reg"/>
</dbReference>
<evidence type="ECO:0000256" key="1">
    <source>
        <dbReference type="ARBA" id="ARBA00023015"/>
    </source>
</evidence>
<dbReference type="SUPFAM" id="SSF48498">
    <property type="entry name" value="Tetracyclin repressor-like, C-terminal domain"/>
    <property type="match status" value="1"/>
</dbReference>
<evidence type="ECO:0000313" key="7">
    <source>
        <dbReference type="Proteomes" id="UP000277294"/>
    </source>
</evidence>
<accession>A0A3P4B4N8</accession>
<dbReference type="OrthoDB" id="5293556at2"/>
<keyword evidence="2 4" id="KW-0238">DNA-binding</keyword>
<evidence type="ECO:0000259" key="5">
    <source>
        <dbReference type="PROSITE" id="PS50977"/>
    </source>
</evidence>
<dbReference type="Pfam" id="PF00440">
    <property type="entry name" value="TetR_N"/>
    <property type="match status" value="1"/>
</dbReference>
<evidence type="ECO:0000256" key="2">
    <source>
        <dbReference type="ARBA" id="ARBA00023125"/>
    </source>
</evidence>
<dbReference type="PANTHER" id="PTHR30055:SF220">
    <property type="entry name" value="TETR-FAMILY REGULATORY PROTEIN"/>
    <property type="match status" value="1"/>
</dbReference>